<dbReference type="GO" id="GO:0046872">
    <property type="term" value="F:metal ion binding"/>
    <property type="evidence" value="ECO:0007669"/>
    <property type="project" value="UniProtKB-KW"/>
</dbReference>
<dbReference type="Pfam" id="PF08240">
    <property type="entry name" value="ADH_N"/>
    <property type="match status" value="1"/>
</dbReference>
<feature type="domain" description="Alcohol dehydrogenase-like C-terminal" evidence="6">
    <location>
        <begin position="151"/>
        <end position="199"/>
    </location>
</feature>
<dbReference type="GO" id="GO:0004022">
    <property type="term" value="F:alcohol dehydrogenase (NAD+) activity"/>
    <property type="evidence" value="ECO:0007669"/>
    <property type="project" value="TreeGrafter"/>
</dbReference>
<keyword evidence="4" id="KW-0862">Zinc</keyword>
<name>A0AAW0GJW2_9APHY</name>
<gene>
    <name evidence="8" type="ORF">QCA50_005474</name>
</gene>
<keyword evidence="3" id="KW-0479">Metal-binding</keyword>
<dbReference type="InterPro" id="IPR013154">
    <property type="entry name" value="ADH-like_N"/>
</dbReference>
<dbReference type="PANTHER" id="PTHR42940:SF7">
    <property type="entry name" value="ALCOHOL DEHYDROGENASE-LIKE N-TERMINAL DOMAIN-CONTAINING PROTEIN"/>
    <property type="match status" value="1"/>
</dbReference>
<dbReference type="AlphaFoldDB" id="A0AAW0GJW2"/>
<dbReference type="Proteomes" id="UP001385951">
    <property type="component" value="Unassembled WGS sequence"/>
</dbReference>
<dbReference type="PANTHER" id="PTHR42940">
    <property type="entry name" value="ALCOHOL DEHYDROGENASE 1-RELATED"/>
    <property type="match status" value="1"/>
</dbReference>
<dbReference type="GO" id="GO:0005737">
    <property type="term" value="C:cytoplasm"/>
    <property type="evidence" value="ECO:0007669"/>
    <property type="project" value="TreeGrafter"/>
</dbReference>
<comment type="cofactor">
    <cofactor evidence="1">
        <name>Zn(2+)</name>
        <dbReference type="ChEBI" id="CHEBI:29105"/>
    </cofactor>
</comment>
<dbReference type="Pfam" id="PF00107">
    <property type="entry name" value="ADH_zinc_N"/>
    <property type="match status" value="1"/>
</dbReference>
<evidence type="ECO:0000259" key="6">
    <source>
        <dbReference type="Pfam" id="PF00107"/>
    </source>
</evidence>
<comment type="caution">
    <text evidence="8">The sequence shown here is derived from an EMBL/GenBank/DDBJ whole genome shotgun (WGS) entry which is preliminary data.</text>
</comment>
<keyword evidence="9" id="KW-1185">Reference proteome</keyword>
<evidence type="ECO:0008006" key="10">
    <source>
        <dbReference type="Google" id="ProtNLM"/>
    </source>
</evidence>
<dbReference type="SUPFAM" id="SSF51735">
    <property type="entry name" value="NAD(P)-binding Rossmann-fold domains"/>
    <property type="match status" value="1"/>
</dbReference>
<dbReference type="Gene3D" id="3.90.180.10">
    <property type="entry name" value="Medium-chain alcohol dehydrogenases, catalytic domain"/>
    <property type="match status" value="2"/>
</dbReference>
<dbReference type="Gene3D" id="3.40.50.720">
    <property type="entry name" value="NAD(P)-binding Rossmann-like Domain"/>
    <property type="match status" value="1"/>
</dbReference>
<accession>A0AAW0GJW2</accession>
<dbReference type="InterPro" id="IPR013149">
    <property type="entry name" value="ADH-like_C"/>
</dbReference>
<reference evidence="8 9" key="1">
    <citation type="submission" date="2022-09" db="EMBL/GenBank/DDBJ databases">
        <authorList>
            <person name="Palmer J.M."/>
        </authorList>
    </citation>
    <scope>NUCLEOTIDE SEQUENCE [LARGE SCALE GENOMIC DNA]</scope>
    <source>
        <strain evidence="8 9">DSM 7382</strain>
    </source>
</reference>
<evidence type="ECO:0000313" key="8">
    <source>
        <dbReference type="EMBL" id="KAK7692069.1"/>
    </source>
</evidence>
<evidence type="ECO:0000256" key="5">
    <source>
        <dbReference type="ARBA" id="ARBA00023002"/>
    </source>
</evidence>
<evidence type="ECO:0000256" key="2">
    <source>
        <dbReference type="ARBA" id="ARBA00008072"/>
    </source>
</evidence>
<feature type="domain" description="Alcohol dehydrogenase-like N-terminal" evidence="7">
    <location>
        <begin position="30"/>
        <end position="84"/>
    </location>
</feature>
<sequence>MTHPESFKAFAFPERHGKLQKITLPWKDPKDGEVVVKVLACGVCGSDEFLEEGHFGATYPRIPGHEIVGDIVQISPTVTQWKVANSLMELREMADTQEYVTLRAEVLVNLPADTDPAEVAPLLCAGVTVFNALRHMDYGPGDLVAVQGIGGLGHLAIQYARKMGLRPVAISTSPSKKDLALRLGAEAFLDSSKEDIGKALT</sequence>
<evidence type="ECO:0000256" key="3">
    <source>
        <dbReference type="ARBA" id="ARBA00022723"/>
    </source>
</evidence>
<dbReference type="EMBL" id="JASBNA010000005">
    <property type="protein sequence ID" value="KAK7692069.1"/>
    <property type="molecule type" value="Genomic_DNA"/>
</dbReference>
<evidence type="ECO:0000256" key="4">
    <source>
        <dbReference type="ARBA" id="ARBA00022833"/>
    </source>
</evidence>
<dbReference type="InterPro" id="IPR036291">
    <property type="entry name" value="NAD(P)-bd_dom_sf"/>
</dbReference>
<evidence type="ECO:0000256" key="1">
    <source>
        <dbReference type="ARBA" id="ARBA00001947"/>
    </source>
</evidence>
<proteinExistence type="inferred from homology"/>
<keyword evidence="5" id="KW-0560">Oxidoreductase</keyword>
<comment type="similarity">
    <text evidence="2">Belongs to the zinc-containing alcohol dehydrogenase family.</text>
</comment>
<dbReference type="SUPFAM" id="SSF50129">
    <property type="entry name" value="GroES-like"/>
    <property type="match status" value="1"/>
</dbReference>
<organism evidence="8 9">
    <name type="scientific">Cerrena zonata</name>
    <dbReference type="NCBI Taxonomy" id="2478898"/>
    <lineage>
        <taxon>Eukaryota</taxon>
        <taxon>Fungi</taxon>
        <taxon>Dikarya</taxon>
        <taxon>Basidiomycota</taxon>
        <taxon>Agaricomycotina</taxon>
        <taxon>Agaricomycetes</taxon>
        <taxon>Polyporales</taxon>
        <taxon>Cerrenaceae</taxon>
        <taxon>Cerrena</taxon>
    </lineage>
</organism>
<dbReference type="InterPro" id="IPR011032">
    <property type="entry name" value="GroES-like_sf"/>
</dbReference>
<evidence type="ECO:0000313" key="9">
    <source>
        <dbReference type="Proteomes" id="UP001385951"/>
    </source>
</evidence>
<evidence type="ECO:0000259" key="7">
    <source>
        <dbReference type="Pfam" id="PF08240"/>
    </source>
</evidence>
<protein>
    <recommendedName>
        <fullName evidence="10">Alcohol dehydrogenase</fullName>
    </recommendedName>
</protein>